<dbReference type="GO" id="GO:0016020">
    <property type="term" value="C:membrane"/>
    <property type="evidence" value="ECO:0007669"/>
    <property type="project" value="UniProtKB-SubCell"/>
</dbReference>
<evidence type="ECO:0000313" key="6">
    <source>
        <dbReference type="EMBL" id="PVH99344.1"/>
    </source>
</evidence>
<dbReference type="AlphaFoldDB" id="A0A2V1DQ74"/>
<dbReference type="Pfam" id="PF03647">
    <property type="entry name" value="Tmemb_14"/>
    <property type="match status" value="1"/>
</dbReference>
<dbReference type="STRING" id="97972.A0A2V1DQ74"/>
<evidence type="ECO:0000313" key="7">
    <source>
        <dbReference type="Proteomes" id="UP000244855"/>
    </source>
</evidence>
<dbReference type="InterPro" id="IPR005349">
    <property type="entry name" value="TMEM14"/>
</dbReference>
<keyword evidence="4" id="KW-1133">Transmembrane helix</keyword>
<accession>A0A2V1DQ74</accession>
<proteinExistence type="inferred from homology"/>
<reference evidence="6 7" key="1">
    <citation type="journal article" date="2018" name="Sci. Rep.">
        <title>Comparative genomics provides insights into the lifestyle and reveals functional heterogeneity of dark septate endophytic fungi.</title>
        <authorList>
            <person name="Knapp D.G."/>
            <person name="Nemeth J.B."/>
            <person name="Barry K."/>
            <person name="Hainaut M."/>
            <person name="Henrissat B."/>
            <person name="Johnson J."/>
            <person name="Kuo A."/>
            <person name="Lim J.H.P."/>
            <person name="Lipzen A."/>
            <person name="Nolan M."/>
            <person name="Ohm R.A."/>
            <person name="Tamas L."/>
            <person name="Grigoriev I.V."/>
            <person name="Spatafora J.W."/>
            <person name="Nagy L.G."/>
            <person name="Kovacs G.M."/>
        </authorList>
    </citation>
    <scope>NUCLEOTIDE SEQUENCE [LARGE SCALE GENOMIC DNA]</scope>
    <source>
        <strain evidence="6 7">DSE2036</strain>
    </source>
</reference>
<keyword evidence="7" id="KW-1185">Reference proteome</keyword>
<keyword evidence="3" id="KW-0812">Transmembrane</keyword>
<keyword evidence="5" id="KW-0472">Membrane</keyword>
<sequence>MAEHPSFTLAGLLAVGGTAGYLRTRSTPSLVAGLVLGASYGYAGYRIKKNQDYGIELALANSVALMGSAIVRIVKTNRRAPVPPTLGLTGALATHYYINKFKEFRYGV</sequence>
<dbReference type="Gene3D" id="1.10.10.1740">
    <property type="entry name" value="Transmembrane protein 14-like"/>
    <property type="match status" value="1"/>
</dbReference>
<dbReference type="InterPro" id="IPR044890">
    <property type="entry name" value="TMEM14_sf"/>
</dbReference>
<evidence type="ECO:0000256" key="3">
    <source>
        <dbReference type="ARBA" id="ARBA00022692"/>
    </source>
</evidence>
<evidence type="ECO:0000256" key="4">
    <source>
        <dbReference type="ARBA" id="ARBA00022989"/>
    </source>
</evidence>
<dbReference type="PANTHER" id="PTHR12668">
    <property type="entry name" value="TRANSMEMBRANE PROTEIN 14, 15"/>
    <property type="match status" value="1"/>
</dbReference>
<gene>
    <name evidence="6" type="ORF">DM02DRAFT_615127</name>
</gene>
<protein>
    <recommendedName>
        <fullName evidence="8">TMEM14-domain-containing protein</fullName>
    </recommendedName>
</protein>
<evidence type="ECO:0000256" key="2">
    <source>
        <dbReference type="ARBA" id="ARBA00007590"/>
    </source>
</evidence>
<dbReference type="PANTHER" id="PTHR12668:SF53">
    <property type="entry name" value="TMEM14 PROTEIN HOMOLOG YJR085C"/>
    <property type="match status" value="1"/>
</dbReference>
<dbReference type="OrthoDB" id="5620at2759"/>
<comment type="subcellular location">
    <subcellularLocation>
        <location evidence="1">Membrane</location>
    </subcellularLocation>
</comment>
<dbReference type="EMBL" id="KZ805394">
    <property type="protein sequence ID" value="PVH99344.1"/>
    <property type="molecule type" value="Genomic_DNA"/>
</dbReference>
<organism evidence="6 7">
    <name type="scientific">Periconia macrospinosa</name>
    <dbReference type="NCBI Taxonomy" id="97972"/>
    <lineage>
        <taxon>Eukaryota</taxon>
        <taxon>Fungi</taxon>
        <taxon>Dikarya</taxon>
        <taxon>Ascomycota</taxon>
        <taxon>Pezizomycotina</taxon>
        <taxon>Dothideomycetes</taxon>
        <taxon>Pleosporomycetidae</taxon>
        <taxon>Pleosporales</taxon>
        <taxon>Massarineae</taxon>
        <taxon>Periconiaceae</taxon>
        <taxon>Periconia</taxon>
    </lineage>
</organism>
<evidence type="ECO:0008006" key="8">
    <source>
        <dbReference type="Google" id="ProtNLM"/>
    </source>
</evidence>
<evidence type="ECO:0000256" key="1">
    <source>
        <dbReference type="ARBA" id="ARBA00004370"/>
    </source>
</evidence>
<comment type="similarity">
    <text evidence="2">Belongs to the TMEM14 family.</text>
</comment>
<name>A0A2V1DQ74_9PLEO</name>
<dbReference type="Proteomes" id="UP000244855">
    <property type="component" value="Unassembled WGS sequence"/>
</dbReference>
<evidence type="ECO:0000256" key="5">
    <source>
        <dbReference type="ARBA" id="ARBA00023136"/>
    </source>
</evidence>